<dbReference type="GO" id="GO:0004156">
    <property type="term" value="F:dihydropteroate synthase activity"/>
    <property type="evidence" value="ECO:0007669"/>
    <property type="project" value="UniProtKB-EC"/>
</dbReference>
<comment type="cofactor">
    <cofactor evidence="2 12">
        <name>Mg(2+)</name>
        <dbReference type="ChEBI" id="CHEBI:18420"/>
    </cofactor>
</comment>
<dbReference type="InterPro" id="IPR011005">
    <property type="entry name" value="Dihydropteroate_synth-like_sf"/>
</dbReference>
<proteinExistence type="inferred from homology"/>
<feature type="domain" description="Pterin-binding" evidence="13">
    <location>
        <begin position="16"/>
        <end position="270"/>
    </location>
</feature>
<name>A0A9X4MIR0_9BACT</name>
<dbReference type="InterPro" id="IPR045031">
    <property type="entry name" value="DHP_synth-like"/>
</dbReference>
<evidence type="ECO:0000256" key="2">
    <source>
        <dbReference type="ARBA" id="ARBA00001946"/>
    </source>
</evidence>
<comment type="function">
    <text evidence="12">Catalyzes the condensation of para-aminobenzoate (pABA) with 6-hydroxymethyl-7,8-dihydropterin diphosphate (DHPt-PP) to form 7,8-dihydropteroate (H2Pte), the immediate precursor of folate derivatives.</text>
</comment>
<evidence type="ECO:0000256" key="9">
    <source>
        <dbReference type="ARBA" id="ARBA00022842"/>
    </source>
</evidence>
<evidence type="ECO:0000259" key="13">
    <source>
        <dbReference type="PROSITE" id="PS50972"/>
    </source>
</evidence>
<evidence type="ECO:0000256" key="4">
    <source>
        <dbReference type="ARBA" id="ARBA00009503"/>
    </source>
</evidence>
<keyword evidence="8 12" id="KW-0479">Metal-binding</keyword>
<dbReference type="CDD" id="cd00739">
    <property type="entry name" value="DHPS"/>
    <property type="match status" value="1"/>
</dbReference>
<reference evidence="14" key="1">
    <citation type="journal article" date="2022" name="bioRxiv">
        <title>Thiovibrio frasassiensisgen. nov., sp. nov., an autotrophic, elemental sulfur disproportionating bacterium isolated from sulfidic karst sediment, and proposal of Thiovibrionaceae fam. nov.</title>
        <authorList>
            <person name="Aronson H."/>
            <person name="Thomas C."/>
            <person name="Bhattacharyya M."/>
            <person name="Eckstein S."/>
            <person name="Jensen S."/>
            <person name="Barco R."/>
            <person name="Macalady J."/>
            <person name="Amend J."/>
        </authorList>
    </citation>
    <scope>NUCLEOTIDE SEQUENCE</scope>
    <source>
        <strain evidence="14">RS19-109</strain>
    </source>
</reference>
<dbReference type="PANTHER" id="PTHR20941:SF1">
    <property type="entry name" value="FOLIC ACID SYNTHESIS PROTEIN FOL1"/>
    <property type="match status" value="1"/>
</dbReference>
<dbReference type="Gene3D" id="3.20.20.20">
    <property type="entry name" value="Dihydropteroate synthase-like"/>
    <property type="match status" value="1"/>
</dbReference>
<keyword evidence="10 12" id="KW-0289">Folate biosynthesis</keyword>
<evidence type="ECO:0000256" key="7">
    <source>
        <dbReference type="ARBA" id="ARBA00022679"/>
    </source>
</evidence>
<dbReference type="GO" id="GO:0046654">
    <property type="term" value="P:tetrahydrofolate biosynthetic process"/>
    <property type="evidence" value="ECO:0007669"/>
    <property type="project" value="TreeGrafter"/>
</dbReference>
<dbReference type="Proteomes" id="UP001154240">
    <property type="component" value="Unassembled WGS sequence"/>
</dbReference>
<evidence type="ECO:0000256" key="3">
    <source>
        <dbReference type="ARBA" id="ARBA00004763"/>
    </source>
</evidence>
<dbReference type="GO" id="GO:0046872">
    <property type="term" value="F:metal ion binding"/>
    <property type="evidence" value="ECO:0007669"/>
    <property type="project" value="UniProtKB-KW"/>
</dbReference>
<dbReference type="PANTHER" id="PTHR20941">
    <property type="entry name" value="FOLATE SYNTHESIS PROTEINS"/>
    <property type="match status" value="1"/>
</dbReference>
<comment type="similarity">
    <text evidence="4 12">Belongs to the DHPS family.</text>
</comment>
<dbReference type="EC" id="2.5.1.15" evidence="5 12"/>
<evidence type="ECO:0000256" key="5">
    <source>
        <dbReference type="ARBA" id="ARBA00012458"/>
    </source>
</evidence>
<evidence type="ECO:0000256" key="1">
    <source>
        <dbReference type="ARBA" id="ARBA00000012"/>
    </source>
</evidence>
<dbReference type="FunFam" id="3.20.20.20:FF:000006">
    <property type="entry name" value="Dihydropteroate synthase"/>
    <property type="match status" value="1"/>
</dbReference>
<dbReference type="NCBIfam" id="TIGR01496">
    <property type="entry name" value="DHPS"/>
    <property type="match status" value="1"/>
</dbReference>
<dbReference type="EMBL" id="JAPHEH010000002">
    <property type="protein sequence ID" value="MDG4477108.1"/>
    <property type="molecule type" value="Genomic_DNA"/>
</dbReference>
<dbReference type="InterPro" id="IPR006390">
    <property type="entry name" value="DHP_synth_dom"/>
</dbReference>
<comment type="catalytic activity">
    <reaction evidence="1">
        <text>(7,8-dihydropterin-6-yl)methyl diphosphate + 4-aminobenzoate = 7,8-dihydropteroate + diphosphate</text>
        <dbReference type="Rhea" id="RHEA:19949"/>
        <dbReference type="ChEBI" id="CHEBI:17836"/>
        <dbReference type="ChEBI" id="CHEBI:17839"/>
        <dbReference type="ChEBI" id="CHEBI:33019"/>
        <dbReference type="ChEBI" id="CHEBI:72950"/>
        <dbReference type="EC" id="2.5.1.15"/>
    </reaction>
</comment>
<keyword evidence="15" id="KW-1185">Reference proteome</keyword>
<evidence type="ECO:0000256" key="10">
    <source>
        <dbReference type="ARBA" id="ARBA00022909"/>
    </source>
</evidence>
<dbReference type="PROSITE" id="PS00792">
    <property type="entry name" value="DHPS_1"/>
    <property type="match status" value="1"/>
</dbReference>
<evidence type="ECO:0000313" key="15">
    <source>
        <dbReference type="Proteomes" id="UP001154240"/>
    </source>
</evidence>
<accession>A0A9X4MIR0</accession>
<dbReference type="SUPFAM" id="SSF51717">
    <property type="entry name" value="Dihydropteroate synthetase-like"/>
    <property type="match status" value="1"/>
</dbReference>
<dbReference type="GO" id="GO:0005829">
    <property type="term" value="C:cytosol"/>
    <property type="evidence" value="ECO:0007669"/>
    <property type="project" value="TreeGrafter"/>
</dbReference>
<evidence type="ECO:0000256" key="12">
    <source>
        <dbReference type="RuleBase" id="RU361205"/>
    </source>
</evidence>
<organism evidence="14 15">
    <name type="scientific">Thiovibrio frasassiensis</name>
    <dbReference type="NCBI Taxonomy" id="2984131"/>
    <lineage>
        <taxon>Bacteria</taxon>
        <taxon>Pseudomonadati</taxon>
        <taxon>Thermodesulfobacteriota</taxon>
        <taxon>Desulfobulbia</taxon>
        <taxon>Desulfobulbales</taxon>
        <taxon>Thiovibrionaceae</taxon>
        <taxon>Thiovibrio</taxon>
    </lineage>
</organism>
<reference evidence="14" key="2">
    <citation type="submission" date="2022-10" db="EMBL/GenBank/DDBJ databases">
        <authorList>
            <person name="Aronson H.S."/>
        </authorList>
    </citation>
    <scope>NUCLEOTIDE SEQUENCE</scope>
    <source>
        <strain evidence="14">RS19-109</strain>
    </source>
</reference>
<dbReference type="PROSITE" id="PS00793">
    <property type="entry name" value="DHPS_2"/>
    <property type="match status" value="1"/>
</dbReference>
<evidence type="ECO:0000313" key="14">
    <source>
        <dbReference type="EMBL" id="MDG4477108.1"/>
    </source>
</evidence>
<keyword evidence="9 12" id="KW-0460">Magnesium</keyword>
<evidence type="ECO:0000256" key="11">
    <source>
        <dbReference type="ARBA" id="ARBA00030193"/>
    </source>
</evidence>
<comment type="pathway">
    <text evidence="3 12">Cofactor biosynthesis; tetrahydrofolate biosynthesis; 7,8-dihydrofolate from 2-amino-4-hydroxy-6-hydroxymethyl-7,8-dihydropteridine diphosphate and 4-aminobenzoate: step 1/2.</text>
</comment>
<dbReference type="AlphaFoldDB" id="A0A9X4MIR0"/>
<protein>
    <recommendedName>
        <fullName evidence="6 12">Dihydropteroate synthase</fullName>
        <shortName evidence="12">DHPS</shortName>
        <ecNumber evidence="5 12">2.5.1.15</ecNumber>
    </recommendedName>
    <alternativeName>
        <fullName evidence="11 12">Dihydropteroate pyrophosphorylase</fullName>
    </alternativeName>
</protein>
<gene>
    <name evidence="14" type="primary">folP</name>
    <name evidence="14" type="ORF">OLX77_13180</name>
</gene>
<sequence length="279" mass="30779">MRITTRNKTITFGPRPLVMGILNVTPDSFSDGGRYSQKEALSAQVRTMLDNGADLIDVGGESTRPYAEPVSEHEELQRVLPAIACIRALHRTIPISIDTTKAEVARQGLQEGADIINDVSGLRFDPAMVRIAIDYQAPVILMHMRKTPKDMQDEPVYDDVVQEIIDFLAERISWATAQGLDREQIIVDPGLGFGKTVIHNLTILKHLGKFKNLGCPLLVGHSRKGFIGKLLSLETQERDLATALLSSYCATQGADILRVHDVEKTVQAVRLHEAIILAP</sequence>
<dbReference type="PROSITE" id="PS50972">
    <property type="entry name" value="PTERIN_BINDING"/>
    <property type="match status" value="1"/>
</dbReference>
<comment type="caution">
    <text evidence="14">The sequence shown here is derived from an EMBL/GenBank/DDBJ whole genome shotgun (WGS) entry which is preliminary data.</text>
</comment>
<dbReference type="GO" id="GO:0046656">
    <property type="term" value="P:folic acid biosynthetic process"/>
    <property type="evidence" value="ECO:0007669"/>
    <property type="project" value="UniProtKB-KW"/>
</dbReference>
<keyword evidence="7 12" id="KW-0808">Transferase</keyword>
<dbReference type="Pfam" id="PF00809">
    <property type="entry name" value="Pterin_bind"/>
    <property type="match status" value="1"/>
</dbReference>
<dbReference type="InterPro" id="IPR000489">
    <property type="entry name" value="Pterin-binding_dom"/>
</dbReference>
<evidence type="ECO:0000256" key="8">
    <source>
        <dbReference type="ARBA" id="ARBA00022723"/>
    </source>
</evidence>
<dbReference type="RefSeq" id="WP_307634100.1">
    <property type="nucleotide sequence ID" value="NZ_JAPHEH010000002.1"/>
</dbReference>
<evidence type="ECO:0000256" key="6">
    <source>
        <dbReference type="ARBA" id="ARBA00016919"/>
    </source>
</evidence>